<proteinExistence type="predicted"/>
<sequence>MTSDIYDSNSSTGTGSKATFRTGFLSAFFGTDDNGDRRLAHRGRRENVFGHGTDLYHYTSLSGLKGIVEENGFWASDNRFLNDTEENLEGLRLARDTLGHASRRSRISGFASILEGVLEKLSSPQEFGNFVACFSTSRDDLGQWRGYAAGGLCLVLAKPGDGEVPVFFGPEQMPYKAIYDGRQKRVLLLSIIRRFELQYGLDVVAMGDRMPRAHDGHYVDYLSEAIAAGILGFKHEAFKQEAEVRIVLSHRQADLYDGGLRFRIGPTGIIPYLRTGDHNGSKKHGGRLPLKEVVVGPSPRQTLTAHSVETFLRYKGYSATKVTLSGVPYRAP</sequence>
<dbReference type="EMBL" id="CP119312">
    <property type="protein sequence ID" value="WEK03899.1"/>
    <property type="molecule type" value="Genomic_DNA"/>
</dbReference>
<accession>A0AAJ5VSF1</accession>
<reference evidence="1" key="1">
    <citation type="submission" date="2023-03" db="EMBL/GenBank/DDBJ databases">
        <title>Andean soil-derived lignocellulolytic bacterial consortium as a source of novel taxa and putative plastic-active enzymes.</title>
        <authorList>
            <person name="Diaz-Garcia L."/>
            <person name="Chuvochina M."/>
            <person name="Feuerriegel G."/>
            <person name="Bunk B."/>
            <person name="Sproer C."/>
            <person name="Streit W.R."/>
            <person name="Rodriguez L.M."/>
            <person name="Overmann J."/>
            <person name="Jimenez D.J."/>
        </authorList>
    </citation>
    <scope>NUCLEOTIDE SEQUENCE</scope>
    <source>
        <strain evidence="1">MAG 4196</strain>
    </source>
</reference>
<dbReference type="Proteomes" id="UP001217476">
    <property type="component" value="Chromosome"/>
</dbReference>
<name>A0AAJ5VSF1_9HYPH</name>
<protein>
    <recommendedName>
        <fullName evidence="3">DUF2971 domain-containing protein</fullName>
    </recommendedName>
</protein>
<organism evidence="1 2">
    <name type="scientific">Candidatus Devosia phytovorans</name>
    <dbReference type="NCBI Taxonomy" id="3121372"/>
    <lineage>
        <taxon>Bacteria</taxon>
        <taxon>Pseudomonadati</taxon>
        <taxon>Pseudomonadota</taxon>
        <taxon>Alphaproteobacteria</taxon>
        <taxon>Hyphomicrobiales</taxon>
        <taxon>Devosiaceae</taxon>
        <taxon>Devosia</taxon>
    </lineage>
</organism>
<evidence type="ECO:0000313" key="1">
    <source>
        <dbReference type="EMBL" id="WEK03899.1"/>
    </source>
</evidence>
<evidence type="ECO:0008006" key="3">
    <source>
        <dbReference type="Google" id="ProtNLM"/>
    </source>
</evidence>
<gene>
    <name evidence="1" type="ORF">P0Y65_17150</name>
</gene>
<evidence type="ECO:0000313" key="2">
    <source>
        <dbReference type="Proteomes" id="UP001217476"/>
    </source>
</evidence>
<dbReference type="AlphaFoldDB" id="A0AAJ5VSF1"/>